<dbReference type="OrthoDB" id="5086500at2759"/>
<feature type="chain" id="PRO_5040338010" evidence="2">
    <location>
        <begin position="32"/>
        <end position="570"/>
    </location>
</feature>
<organism evidence="3 4">
    <name type="scientific">Microdochium trichocladiopsis</name>
    <dbReference type="NCBI Taxonomy" id="1682393"/>
    <lineage>
        <taxon>Eukaryota</taxon>
        <taxon>Fungi</taxon>
        <taxon>Dikarya</taxon>
        <taxon>Ascomycota</taxon>
        <taxon>Pezizomycotina</taxon>
        <taxon>Sordariomycetes</taxon>
        <taxon>Xylariomycetidae</taxon>
        <taxon>Xylariales</taxon>
        <taxon>Microdochiaceae</taxon>
        <taxon>Microdochium</taxon>
    </lineage>
</organism>
<dbReference type="Pfam" id="PF13424">
    <property type="entry name" value="TPR_12"/>
    <property type="match status" value="1"/>
</dbReference>
<sequence>MVDTSTVLVKLCTRLLLALEALPLTITQAAAYLNGTRTSIHDYLSYLQGREEEAIRLLSYESNLADHYPPEKQHHAVMKTWLVSLDEMRGHRDEATDGRAIVELLMFLSQIEPKAIPKSMLPVVGGSGMVLDQTIGTLLGYTFLTKRDGEVYDMHSLVHLAIRSWVAREGHTDEAARQALSLLKRQMDFKEPSPWARKQWTANMPHALRALTDSRGQRAEAWFGLAYEVSCCLSWDGRWDDSLRWAQASHEGISGLYPKGSQGWLRTQFALGRAYLQSGQPQTAVEHCERALLAMQAEHTDRVHTEHVLACAYLNTGQPQRALALLQHVVAVYEVTLSPQHPNFLTAQHNLARAYLDLGDPTNALPLLEYVVEQESQTLPPNHSYLMSSQYLLAKTYIACAMLQEAVTILEQLIQTDDGATPSATNHRLSRDILRFLQDVYEALGDQDNHSRLRARNKEFDSMSGSAEPSQLEQSAADQSVPEYNSDSESSQDSSRLPHKEVRDISASTRKRRRGKHKTIPPSTTPAQSASTGGAHPPSTRGQAKRKHYPGAAQSSKHHSSGRKTRHPAP</sequence>
<keyword evidence="4" id="KW-1185">Reference proteome</keyword>
<gene>
    <name evidence="3" type="ORF">B0I36DRAFT_404068</name>
</gene>
<comment type="caution">
    <text evidence="3">The sequence shown here is derived from an EMBL/GenBank/DDBJ whole genome shotgun (WGS) entry which is preliminary data.</text>
</comment>
<proteinExistence type="predicted"/>
<evidence type="ECO:0000256" key="2">
    <source>
        <dbReference type="SAM" id="SignalP"/>
    </source>
</evidence>
<feature type="compositionally biased region" description="Polar residues" evidence="1">
    <location>
        <begin position="521"/>
        <end position="532"/>
    </location>
</feature>
<dbReference type="InterPro" id="IPR011990">
    <property type="entry name" value="TPR-like_helical_dom_sf"/>
</dbReference>
<feature type="region of interest" description="Disordered" evidence="1">
    <location>
        <begin position="460"/>
        <end position="570"/>
    </location>
</feature>
<feature type="compositionally biased region" description="Polar residues" evidence="1">
    <location>
        <begin position="463"/>
        <end position="485"/>
    </location>
</feature>
<dbReference type="SUPFAM" id="SSF48452">
    <property type="entry name" value="TPR-like"/>
    <property type="match status" value="2"/>
</dbReference>
<keyword evidence="2" id="KW-0732">Signal</keyword>
<protein>
    <submittedName>
        <fullName evidence="3">Uncharacterized protein</fullName>
    </submittedName>
</protein>
<dbReference type="PANTHER" id="PTHR46082">
    <property type="entry name" value="ATP/GTP-BINDING PROTEIN-RELATED"/>
    <property type="match status" value="1"/>
</dbReference>
<dbReference type="Proteomes" id="UP000756346">
    <property type="component" value="Unassembled WGS sequence"/>
</dbReference>
<evidence type="ECO:0000313" key="3">
    <source>
        <dbReference type="EMBL" id="KAH7038397.1"/>
    </source>
</evidence>
<dbReference type="GeneID" id="70191315"/>
<dbReference type="AlphaFoldDB" id="A0A9P9BUQ3"/>
<dbReference type="PANTHER" id="PTHR46082:SF6">
    <property type="entry name" value="AAA+ ATPASE DOMAIN-CONTAINING PROTEIN-RELATED"/>
    <property type="match status" value="1"/>
</dbReference>
<evidence type="ECO:0000256" key="1">
    <source>
        <dbReference type="SAM" id="MobiDB-lite"/>
    </source>
</evidence>
<dbReference type="RefSeq" id="XP_046017518.1">
    <property type="nucleotide sequence ID" value="XM_046161769.1"/>
</dbReference>
<dbReference type="SMART" id="SM00028">
    <property type="entry name" value="TPR"/>
    <property type="match status" value="4"/>
</dbReference>
<dbReference type="EMBL" id="JAGTJQ010000002">
    <property type="protein sequence ID" value="KAH7038397.1"/>
    <property type="molecule type" value="Genomic_DNA"/>
</dbReference>
<dbReference type="InterPro" id="IPR053137">
    <property type="entry name" value="NLR-like"/>
</dbReference>
<reference evidence="3" key="1">
    <citation type="journal article" date="2021" name="Nat. Commun.">
        <title>Genetic determinants of endophytism in the Arabidopsis root mycobiome.</title>
        <authorList>
            <person name="Mesny F."/>
            <person name="Miyauchi S."/>
            <person name="Thiergart T."/>
            <person name="Pickel B."/>
            <person name="Atanasova L."/>
            <person name="Karlsson M."/>
            <person name="Huettel B."/>
            <person name="Barry K.W."/>
            <person name="Haridas S."/>
            <person name="Chen C."/>
            <person name="Bauer D."/>
            <person name="Andreopoulos W."/>
            <person name="Pangilinan J."/>
            <person name="LaButti K."/>
            <person name="Riley R."/>
            <person name="Lipzen A."/>
            <person name="Clum A."/>
            <person name="Drula E."/>
            <person name="Henrissat B."/>
            <person name="Kohler A."/>
            <person name="Grigoriev I.V."/>
            <person name="Martin F.M."/>
            <person name="Hacquard S."/>
        </authorList>
    </citation>
    <scope>NUCLEOTIDE SEQUENCE</scope>
    <source>
        <strain evidence="3">MPI-CAGE-CH-0230</strain>
    </source>
</reference>
<name>A0A9P9BUQ3_9PEZI</name>
<dbReference type="Pfam" id="PF13176">
    <property type="entry name" value="TPR_7"/>
    <property type="match status" value="1"/>
</dbReference>
<feature type="compositionally biased region" description="Basic residues" evidence="1">
    <location>
        <begin position="556"/>
        <end position="570"/>
    </location>
</feature>
<dbReference type="Gene3D" id="1.25.40.10">
    <property type="entry name" value="Tetratricopeptide repeat domain"/>
    <property type="match status" value="1"/>
</dbReference>
<accession>A0A9P9BUQ3</accession>
<feature type="signal peptide" evidence="2">
    <location>
        <begin position="1"/>
        <end position="31"/>
    </location>
</feature>
<evidence type="ECO:0000313" key="4">
    <source>
        <dbReference type="Proteomes" id="UP000756346"/>
    </source>
</evidence>
<dbReference type="InterPro" id="IPR019734">
    <property type="entry name" value="TPR_rpt"/>
</dbReference>
<feature type="compositionally biased region" description="Basic residues" evidence="1">
    <location>
        <begin position="509"/>
        <end position="519"/>
    </location>
</feature>